<feature type="transmembrane region" description="Helical" evidence="1">
    <location>
        <begin position="50"/>
        <end position="70"/>
    </location>
</feature>
<name>A0A9X1XBX8_9SPHI</name>
<dbReference type="AlphaFoldDB" id="A0A9X1XBX8"/>
<gene>
    <name evidence="2" type="ORF">MUY27_19860</name>
</gene>
<accession>A0A9X1XBX8</accession>
<comment type="caution">
    <text evidence="2">The sequence shown here is derived from an EMBL/GenBank/DDBJ whole genome shotgun (WGS) entry which is preliminary data.</text>
</comment>
<sequence length="81" mass="9024">MKNTDLLKSLSTEELLTKRKKAKAAQVTLVVIIAIAFMIQIYAVLRTKNYAFIAIGFSGAVLLIPGLSNIKEMDEELKRRA</sequence>
<keyword evidence="1" id="KW-1133">Transmembrane helix</keyword>
<feature type="transmembrane region" description="Helical" evidence="1">
    <location>
        <begin position="24"/>
        <end position="44"/>
    </location>
</feature>
<dbReference type="EMBL" id="JALJEJ010000015">
    <property type="protein sequence ID" value="MCJ8211984.1"/>
    <property type="molecule type" value="Genomic_DNA"/>
</dbReference>
<evidence type="ECO:0000256" key="1">
    <source>
        <dbReference type="SAM" id="Phobius"/>
    </source>
</evidence>
<keyword evidence="3" id="KW-1185">Reference proteome</keyword>
<evidence type="ECO:0000313" key="2">
    <source>
        <dbReference type="EMBL" id="MCJ8211984.1"/>
    </source>
</evidence>
<evidence type="ECO:0000313" key="3">
    <source>
        <dbReference type="Proteomes" id="UP001139450"/>
    </source>
</evidence>
<keyword evidence="1" id="KW-0472">Membrane</keyword>
<protein>
    <recommendedName>
        <fullName evidence="4">Redox-active disulfide protein 2</fullName>
    </recommendedName>
</protein>
<keyword evidence="1" id="KW-0812">Transmembrane</keyword>
<evidence type="ECO:0008006" key="4">
    <source>
        <dbReference type="Google" id="ProtNLM"/>
    </source>
</evidence>
<proteinExistence type="predicted"/>
<dbReference type="RefSeq" id="WP_245133123.1">
    <property type="nucleotide sequence ID" value="NZ_JALJEJ010000015.1"/>
</dbReference>
<organism evidence="2 3">
    <name type="scientific">Mucilaginibacter straminoryzae</name>
    <dbReference type="NCBI Taxonomy" id="2932774"/>
    <lineage>
        <taxon>Bacteria</taxon>
        <taxon>Pseudomonadati</taxon>
        <taxon>Bacteroidota</taxon>
        <taxon>Sphingobacteriia</taxon>
        <taxon>Sphingobacteriales</taxon>
        <taxon>Sphingobacteriaceae</taxon>
        <taxon>Mucilaginibacter</taxon>
    </lineage>
</organism>
<dbReference type="Proteomes" id="UP001139450">
    <property type="component" value="Unassembled WGS sequence"/>
</dbReference>
<reference evidence="2" key="1">
    <citation type="submission" date="2022-04" db="EMBL/GenBank/DDBJ databases">
        <title>Mucilaginibacter sp. RS28 isolated from freshwater.</title>
        <authorList>
            <person name="Ko S.-R."/>
        </authorList>
    </citation>
    <scope>NUCLEOTIDE SEQUENCE</scope>
    <source>
        <strain evidence="2">RS28</strain>
    </source>
</reference>